<dbReference type="Proteomes" id="UP001066276">
    <property type="component" value="Chromosome 6"/>
</dbReference>
<organism evidence="2 3">
    <name type="scientific">Pleurodeles waltl</name>
    <name type="common">Iberian ribbed newt</name>
    <dbReference type="NCBI Taxonomy" id="8319"/>
    <lineage>
        <taxon>Eukaryota</taxon>
        <taxon>Metazoa</taxon>
        <taxon>Chordata</taxon>
        <taxon>Craniata</taxon>
        <taxon>Vertebrata</taxon>
        <taxon>Euteleostomi</taxon>
        <taxon>Amphibia</taxon>
        <taxon>Batrachia</taxon>
        <taxon>Caudata</taxon>
        <taxon>Salamandroidea</taxon>
        <taxon>Salamandridae</taxon>
        <taxon>Pleurodelinae</taxon>
        <taxon>Pleurodeles</taxon>
    </lineage>
</organism>
<feature type="region of interest" description="Disordered" evidence="1">
    <location>
        <begin position="1"/>
        <end position="106"/>
    </location>
</feature>
<reference evidence="2" key="1">
    <citation type="journal article" date="2022" name="bioRxiv">
        <title>Sequencing and chromosome-scale assembly of the giantPleurodeles waltlgenome.</title>
        <authorList>
            <person name="Brown T."/>
            <person name="Elewa A."/>
            <person name="Iarovenko S."/>
            <person name="Subramanian E."/>
            <person name="Araus A.J."/>
            <person name="Petzold A."/>
            <person name="Susuki M."/>
            <person name="Suzuki K.-i.T."/>
            <person name="Hayashi T."/>
            <person name="Toyoda A."/>
            <person name="Oliveira C."/>
            <person name="Osipova E."/>
            <person name="Leigh N.D."/>
            <person name="Simon A."/>
            <person name="Yun M.H."/>
        </authorList>
    </citation>
    <scope>NUCLEOTIDE SEQUENCE</scope>
    <source>
        <strain evidence="2">20211129_DDA</strain>
        <tissue evidence="2">Liver</tissue>
    </source>
</reference>
<name>A0AAV7QBC0_PLEWA</name>
<dbReference type="AlphaFoldDB" id="A0AAV7QBC0"/>
<feature type="compositionally biased region" description="Basic residues" evidence="1">
    <location>
        <begin position="28"/>
        <end position="44"/>
    </location>
</feature>
<dbReference type="EMBL" id="JANPWB010000010">
    <property type="protein sequence ID" value="KAJ1136480.1"/>
    <property type="molecule type" value="Genomic_DNA"/>
</dbReference>
<evidence type="ECO:0000313" key="2">
    <source>
        <dbReference type="EMBL" id="KAJ1136480.1"/>
    </source>
</evidence>
<protein>
    <submittedName>
        <fullName evidence="2">Uncharacterized protein</fullName>
    </submittedName>
</protein>
<evidence type="ECO:0000313" key="3">
    <source>
        <dbReference type="Proteomes" id="UP001066276"/>
    </source>
</evidence>
<keyword evidence="3" id="KW-1185">Reference proteome</keyword>
<comment type="caution">
    <text evidence="2">The sequence shown here is derived from an EMBL/GenBank/DDBJ whole genome shotgun (WGS) entry which is preliminary data.</text>
</comment>
<accession>A0AAV7QBC0</accession>
<evidence type="ECO:0000256" key="1">
    <source>
        <dbReference type="SAM" id="MobiDB-lite"/>
    </source>
</evidence>
<proteinExistence type="predicted"/>
<sequence>MGGWDARLGEPPRHYLPAAPSVPSRTSAAHRRPAQRRQRSRAAMRHGDQPRATRAAQRPRGTPRHLPPPPLPAKNETRATQPHAAYPSPQVLCGKAHKTSAPHPAA</sequence>
<gene>
    <name evidence="2" type="ORF">NDU88_002896</name>
</gene>